<accession>A0A972FTS1</accession>
<dbReference type="Gene3D" id="3.40.50.1820">
    <property type="entry name" value="alpha/beta hydrolase"/>
    <property type="match status" value="1"/>
</dbReference>
<dbReference type="PANTHER" id="PTHR43433">
    <property type="entry name" value="HYDROLASE, ALPHA/BETA FOLD FAMILY PROTEIN"/>
    <property type="match status" value="1"/>
</dbReference>
<dbReference type="EMBL" id="JAAMPU010000107">
    <property type="protein sequence ID" value="NMH29179.1"/>
    <property type="molecule type" value="Genomic_DNA"/>
</dbReference>
<dbReference type="InterPro" id="IPR050471">
    <property type="entry name" value="AB_hydrolase"/>
</dbReference>
<keyword evidence="3" id="KW-0378">Hydrolase</keyword>
<dbReference type="PANTHER" id="PTHR43433:SF5">
    <property type="entry name" value="AB HYDROLASE-1 DOMAIN-CONTAINING PROTEIN"/>
    <property type="match status" value="1"/>
</dbReference>
<dbReference type="Pfam" id="PF12697">
    <property type="entry name" value="Abhydrolase_6"/>
    <property type="match status" value="1"/>
</dbReference>
<reference evidence="3" key="1">
    <citation type="submission" date="2020-02" db="EMBL/GenBank/DDBJ databases">
        <title>Flavobacterium sp. genome.</title>
        <authorList>
            <person name="Jung H.S."/>
            <person name="Baek J.H."/>
            <person name="Jeon C.O."/>
        </authorList>
    </citation>
    <scope>NUCLEOTIDE SEQUENCE</scope>
    <source>
        <strain evidence="3">SE-s28</strain>
    </source>
</reference>
<feature type="domain" description="AB hydrolase-1" evidence="2">
    <location>
        <begin position="86"/>
        <end position="192"/>
    </location>
</feature>
<comment type="caution">
    <text evidence="3">The sequence shown here is derived from an EMBL/GenBank/DDBJ whole genome shotgun (WGS) entry which is preliminary data.</text>
</comment>
<dbReference type="InterPro" id="IPR029058">
    <property type="entry name" value="AB_hydrolase_fold"/>
</dbReference>
<organism evidence="3 4">
    <name type="scientific">Flavobacterium silvaticum</name>
    <dbReference type="NCBI Taxonomy" id="1852020"/>
    <lineage>
        <taxon>Bacteria</taxon>
        <taxon>Pseudomonadati</taxon>
        <taxon>Bacteroidota</taxon>
        <taxon>Flavobacteriia</taxon>
        <taxon>Flavobacteriales</taxon>
        <taxon>Flavobacteriaceae</taxon>
        <taxon>Flavobacterium</taxon>
    </lineage>
</organism>
<feature type="domain" description="Peptidase S33 tripeptidyl aminopeptidase-like C-terminal" evidence="1">
    <location>
        <begin position="230"/>
        <end position="288"/>
    </location>
</feature>
<sequence>MSGKSGKSSGSLQIPKAIQHTATFLGAISPKLQTRFAARLFTSPIRHKRPSRELPMLGSSRRQILSVPSIGKEIVCYEYGLSLQKVLLVHGWSGRGTQLVKIADALIVSGYSIVSFDAPAHGNSKGSTTIMTEFIESILEIEKTYGPFEAAVGHSLGGMSLLNAVASGFKTKALVTIGSGNKISDILIDFVNRLGQKEDLVPRLRDHFEAKFLGKTMESYSAYIAAKEIEIPVLVIHDKKDMEVPVSSAEGITAHLQNATLMLTQDLGHRKILGNPDVIQTLVDFIKTKTQ</sequence>
<dbReference type="RefSeq" id="WP_169528265.1">
    <property type="nucleotide sequence ID" value="NZ_JAAMPU010000107.1"/>
</dbReference>
<dbReference type="SUPFAM" id="SSF53474">
    <property type="entry name" value="alpha/beta-Hydrolases"/>
    <property type="match status" value="1"/>
</dbReference>
<dbReference type="AlphaFoldDB" id="A0A972FTS1"/>
<evidence type="ECO:0000313" key="4">
    <source>
        <dbReference type="Proteomes" id="UP000712080"/>
    </source>
</evidence>
<evidence type="ECO:0000259" key="1">
    <source>
        <dbReference type="Pfam" id="PF08386"/>
    </source>
</evidence>
<gene>
    <name evidence="3" type="ORF">G6047_14150</name>
</gene>
<dbReference type="Proteomes" id="UP000712080">
    <property type="component" value="Unassembled WGS sequence"/>
</dbReference>
<protein>
    <submittedName>
        <fullName evidence="3">Alpha/beta hydrolase</fullName>
    </submittedName>
</protein>
<evidence type="ECO:0000259" key="2">
    <source>
        <dbReference type="Pfam" id="PF12697"/>
    </source>
</evidence>
<keyword evidence="4" id="KW-1185">Reference proteome</keyword>
<proteinExistence type="predicted"/>
<dbReference type="InterPro" id="IPR000073">
    <property type="entry name" value="AB_hydrolase_1"/>
</dbReference>
<dbReference type="InterPro" id="IPR013595">
    <property type="entry name" value="Pept_S33_TAP-like_C"/>
</dbReference>
<dbReference type="GO" id="GO:0016787">
    <property type="term" value="F:hydrolase activity"/>
    <property type="evidence" value="ECO:0007669"/>
    <property type="project" value="UniProtKB-KW"/>
</dbReference>
<evidence type="ECO:0000313" key="3">
    <source>
        <dbReference type="EMBL" id="NMH29179.1"/>
    </source>
</evidence>
<dbReference type="Pfam" id="PF08386">
    <property type="entry name" value="Abhydrolase_4"/>
    <property type="match status" value="1"/>
</dbReference>
<name>A0A972FTS1_9FLAO</name>